<dbReference type="Proteomes" id="UP001056120">
    <property type="component" value="Linkage Group LG11"/>
</dbReference>
<keyword evidence="2" id="KW-1185">Reference proteome</keyword>
<reference evidence="2" key="1">
    <citation type="journal article" date="2022" name="Mol. Ecol. Resour.">
        <title>The genomes of chicory, endive, great burdock and yacon provide insights into Asteraceae palaeo-polyploidization history and plant inulin production.</title>
        <authorList>
            <person name="Fan W."/>
            <person name="Wang S."/>
            <person name="Wang H."/>
            <person name="Wang A."/>
            <person name="Jiang F."/>
            <person name="Liu H."/>
            <person name="Zhao H."/>
            <person name="Xu D."/>
            <person name="Zhang Y."/>
        </authorList>
    </citation>
    <scope>NUCLEOTIDE SEQUENCE [LARGE SCALE GENOMIC DNA]</scope>
    <source>
        <strain evidence="2">cv. Yunnan</strain>
    </source>
</reference>
<gene>
    <name evidence="1" type="ORF">L1987_34327</name>
</gene>
<reference evidence="1 2" key="2">
    <citation type="journal article" date="2022" name="Mol. Ecol. Resour.">
        <title>The genomes of chicory, endive, great burdock and yacon provide insights into Asteraceae paleo-polyploidization history and plant inulin production.</title>
        <authorList>
            <person name="Fan W."/>
            <person name="Wang S."/>
            <person name="Wang H."/>
            <person name="Wang A."/>
            <person name="Jiang F."/>
            <person name="Liu H."/>
            <person name="Zhao H."/>
            <person name="Xu D."/>
            <person name="Zhang Y."/>
        </authorList>
    </citation>
    <scope>NUCLEOTIDE SEQUENCE [LARGE SCALE GENOMIC DNA]</scope>
    <source>
        <strain evidence="2">cv. Yunnan</strain>
        <tissue evidence="1">Leaves</tissue>
    </source>
</reference>
<organism evidence="1 2">
    <name type="scientific">Smallanthus sonchifolius</name>
    <dbReference type="NCBI Taxonomy" id="185202"/>
    <lineage>
        <taxon>Eukaryota</taxon>
        <taxon>Viridiplantae</taxon>
        <taxon>Streptophyta</taxon>
        <taxon>Embryophyta</taxon>
        <taxon>Tracheophyta</taxon>
        <taxon>Spermatophyta</taxon>
        <taxon>Magnoliopsida</taxon>
        <taxon>eudicotyledons</taxon>
        <taxon>Gunneridae</taxon>
        <taxon>Pentapetalae</taxon>
        <taxon>asterids</taxon>
        <taxon>campanulids</taxon>
        <taxon>Asterales</taxon>
        <taxon>Asteraceae</taxon>
        <taxon>Asteroideae</taxon>
        <taxon>Heliantheae alliance</taxon>
        <taxon>Millerieae</taxon>
        <taxon>Smallanthus</taxon>
    </lineage>
</organism>
<evidence type="ECO:0000313" key="2">
    <source>
        <dbReference type="Proteomes" id="UP001056120"/>
    </source>
</evidence>
<sequence length="94" mass="10830">MLARSNTSALKLRLARVPARFCNQRLHIEQSSSAAHSTTSEMVFEIIERMMYLNDPEAGRIKGFLPKLLILDRSWLDKRFHSKASHSRSKVSCR</sequence>
<proteinExistence type="predicted"/>
<accession>A0ACB9HTI3</accession>
<evidence type="ECO:0000313" key="1">
    <source>
        <dbReference type="EMBL" id="KAI3799039.1"/>
    </source>
</evidence>
<comment type="caution">
    <text evidence="1">The sequence shown here is derived from an EMBL/GenBank/DDBJ whole genome shotgun (WGS) entry which is preliminary data.</text>
</comment>
<dbReference type="EMBL" id="CM042028">
    <property type="protein sequence ID" value="KAI3799039.1"/>
    <property type="molecule type" value="Genomic_DNA"/>
</dbReference>
<protein>
    <submittedName>
        <fullName evidence="1">Uncharacterized protein</fullName>
    </submittedName>
</protein>
<name>A0ACB9HTI3_9ASTR</name>